<feature type="region of interest" description="Disordered" evidence="16">
    <location>
        <begin position="18"/>
        <end position="123"/>
    </location>
</feature>
<dbReference type="SUPFAM" id="SSF52540">
    <property type="entry name" value="P-loop containing nucleoside triphosphate hydrolases"/>
    <property type="match status" value="4"/>
</dbReference>
<evidence type="ECO:0000259" key="19">
    <source>
        <dbReference type="Pfam" id="PF12774"/>
    </source>
</evidence>
<feature type="domain" description="Dynein heavy chain ATP-binding dynein motor region" evidence="22">
    <location>
        <begin position="3017"/>
        <end position="3239"/>
    </location>
</feature>
<dbReference type="GO" id="GO:0005929">
    <property type="term" value="C:cilium"/>
    <property type="evidence" value="ECO:0007669"/>
    <property type="project" value="UniProtKB-ARBA"/>
</dbReference>
<dbReference type="FunFam" id="3.40.50.300:FF:000044">
    <property type="entry name" value="Dynein heavy chain 5, axonemal"/>
    <property type="match status" value="1"/>
</dbReference>
<feature type="region of interest" description="Disordered" evidence="16">
    <location>
        <begin position="3398"/>
        <end position="3424"/>
    </location>
</feature>
<dbReference type="InterPro" id="IPR042228">
    <property type="entry name" value="Dynein_linker_3"/>
</dbReference>
<sequence length="4085" mass="454229">MPGPIDQDEALASELYWHPALSRVPTKDPSGKTASWQGPEPGPRGKVSKRQIDGIFSIETMPGIAGQQRLDFSRKKQRPHNSQSIKAQHAVPTGASAEPMEEDSEAVQQPAGKPRPRQASVAAHPAELVDASEVFSTGDDVLEHYARHGKHSAYKFVNCNRAPQGRKFRPYDLVVVRREHLNSAEHFTISPAGVVRMKTGTLSSFTTLAQWLREKTLFELCTHINFFRHYLTGRCFRRWHKEVRQRLFKKVRESIEARLFLAKPPFCAALRQLAALVADMSRVRGLAASPGHLYVLEDYADQQVALREQTTKPGLEGLVEKMQQVVEDLCKEVQKEAQVYRESIRSEAELTDTTGVELHRRNLGSRNRPMVVIKEEKIRHAKNYWRVMQEASLLGNMVRLADIMMVEGVVAWGVSSAEQLLNVLESSKLTSESKQSRGVFQSSVQFLEQGTGFLPDQQAVLDVLNLNTLEGTVSVMQAAPRLLFMRCFSHYLEGKPAGLSPAVIIRAMPEFQDLRQRIDNLVTQDFSAAKEYATVFDEHRKVFDFSNTWNLDTYASKHRSIREIRRDLHKQAQWRNELEKMRVASAVGCLQVETRTLRAALMPITTRTLDQIKGLLVGWARDACLNSLANLQERLRLIQDRPLDLAGFVAYQVMHKQQAEEKRAALQEASAVDDMYEMLSVYEQKVPIGDQVKHDELREAAASLLQELQAGKEWLADNKEDQIATLESEMRALEEDLEGMAGLLRQSIFTDPDSPPAEAVSELDSIQDRLAELKDTAANLNGYRKVFGLPVQQLESLSAVQGHAEELYAVWQLLMRLQEKLVDWTTGTMLEHGTNKVRINVEDIKKELDEFGSQAYKFGKANKENRVALEGGIIQNEDGSWDPFSLDDLLHSGAADHLEAIGAVSGNASKEAALQAALDKMQADWASLAFRVMDYKDTGTYIIGGTDEIQALLDDQLVKVASMQASPFIGPLEAVASDWKNTLDRLQDILDNWLTCQSTWQYLEPVFSSPDIMKQMPEEGDKFVQVDQAWRDVMASAVSNPSCLAIAADADRLITLRQNNTLLEEIQKGLAAYLELKRIAFPRFFFLSNDEMLEILSETKDPTRVQPHLSKCFEGISKLEFDKDGIIKSMVSSEGELVPFKKPIDPAKANGAVEKWLAQVESGMLESVQDACRLGVESYGGRPREAWVLEWPGQVVLVGSAIFWTAEVSASLSSNETGALKATAEGCTAQLSAIVGLVRGELTKLQRATLSALVVMDVHARDVVASLAALNVQGRPQDFAWLSQLRMYWEDLPEKPGKPTIPVRMMNAEVEYGYEYLGNSTRLVVTPLTDRCYRTLIGAIHLNLGGAPEGPAGTGKTETTKDLAKALARQCVVFNCSDTLDYLTMAKFFKGLAASGAWACFDEFNRIDLEVLSVVAQQVLEIQLAVKARLKTFIFEGSQLALRPTCNVFITMNPGYAGRSELPDNLKALFRTVAMMVPDYTMISEIMLYSSGYTQARDCARKIVATYKLCSETLSSQDHYDYGMRAVMAVLRAAGNLKRRFPDQEELILMLRSIVDVNLCKFLSQDVPLFQGIAADLFPGVTLPPPDYSDLKAALLNRCSTLNLQPTEYFLTKVIQLYEMIIVRHGLMVVGLPFSAKSSALAVLAGALGDLAAEGKVGALFNPVDMRIINPKAVTMGQLYGETDRATQEWKDGVLAVAFKQLASDPSSSRKWLVLDGPVDALWIENMNTVLDDNRKLCLPNSEIIQMSSTMSIIFEVRDLTVASPATVSRCGMVYMEPSQLGWQPLLESWLTTLNESLSEVLTAYVRSLFLWALPACLRFVRKKVKEIQPTLDTNLARTAMRLFASLLDDFKPPSSEDDPAYLNIPGLVEGPAAADLSQLEDIFIFALIWSVGATGDTDGRAAFDIFFKTLLGGGLLEKDLQELIPQDAPKLAGKPLPKEHRIYDWTLSKADGGWVSWESTLAQADIPAGARFSDIIVPTKDMARYTFLFDTAIRHGQPILFTGPTGKQSAMKSPRMLVWLIVCKSKITGTGKSTYINQHMVKGLPKTAWMPIFVTLSARTSAGAVQEQIEGRLDKRRKGVLGPPPGQKCLIFVDDLNMPAKETFGAQPPIELLRQCMDWGGWYARDNAFRTLADVQLVAAQGPPGGGRTFVTDRYLRHFNILALSQVTNDALTTIFGTILNWHLDAGGFSADVKNLSSNIIAATLAIYSQAVASLLPTPAKSHYTFNLRDFARVIQGVMMMPSKAVPVGAEGQALYKRLWVHESMRVFHDRLVDTPDRSWLLAQVKAATKQHLVSDFDKLMARNKALAVPEAAGRPEGLTLDHMRRCFFGGYTDPDAAPTARIYKEVQDVPGLITTMEAYLTDHNGQSKRPMSLAMFLFAVEHVSRLCRVLSQPGGHALLAGVGGSGRQSLTRLAAFVCGMDCFQVEISKSYSKAEWREDLKKVTRKAGGEGKPCVFLFSDTQIKDEAFVEDINNLLNAGEVPNMFPMDERMQVLEMVGSAALAQGAETPVEQWAYFTKSCRANLHVVLCFSPIGGAFRERLRQNPSLVNCCTIDWFQEWPQDALEAVARKFLNDMPLQKPVQAKLVSLCHGIHCKMVEASAQFKAELGRQTYVTPTSYLELITLFQVLLAQKRAENGKAYSRYSTGLQKLQSSSEQVAVMQVELRNLQPQLMITMGEVSDLMVKIDKEKKEVVEPAAAAVAIDEAAAQEQADAARGMKLECEGDLAEAMPILNEALAALDTIKDADIQYIKKLGNPPALIKLVMEAVCVFLDVKPIKGKDEKGQTVNDYWKSSVALLNEKDFLGRLKNYDKDNIPPKLIDKVRTGYLSNETFTPDNAKKASPAAEGMCKWLHAMSSYEKVAKVVAPKKAALKEAEASYEVVMVSLRAKQAELKELTDKLEGMESDLKTNTAKSTQLEEEVKLCSLKLGRAEKLIGGLGEEKARWTAAAEQLQVAGQDLTGNMLLGACIIAYLGAFTSNYRQSVVQDTVKLLLDQGIKCSATYSLTDILGDPVTIRHWLISGLPNDTLSIENGIIVANTRRWPLMIDPQGQANKWIKTFEKSKNLQVIKLSESGDYLRTLENAIQFGLPVLLENVGEELDPSLEPVLLKQLFKSGGVDCIRLGDATVQYSSDFRFYITTKLRNPHYLPEIAVKVTLLNFMITPAGLSDQMLGVVVARERPDLEQQRNELVIKSAENKKALQEIEDKILEVLSASQGNILEDEGAITVVSDAKALGTDIAEKQRAADETRTQIEEARRAYKPCGDYTAILFFAISDLSVIDPMYQYSLPWFISLFEASVAGADKDSQVSRRLEAIHGHFTYALYCNICCSLFERDKLLFAFLLCSRIQGPQGTIRQEEWKFLLTGGLGDADAGPNPEALWLPERAWKDLARVSKLPGFPDAPRSIKQQPEPWRKMHESTTPHEEDLPGIFTGLSDFQKMLIVRCLRPDKVLPAVRTFVQKYLGQKYVQPPPFDLHACYADSSATRPLIFVLSAGSDPTAALLQFATEKGMASRLRTISLGQGQGPKAAALIASASLAGEWVALQNCHLAPSWMPALDKICEELTPATAHEDFRLWITSYPSPKFPVNILQNGIKMTTEPPQGIRGNMKRSYMMEPISDDKFFEGSSKPLQFKSLLFGLAFFHSVVQERRKFGPLGWNIQYGFDDSDLRISAQQLRMMLDQNQQVPYDALRYMVGECNYGGRVTDDKDRLLLNGLLRVCLSPQTAEAPNHPFSPSATYSVPKPGPIKQYLDYIDGLPIAPAPEAFGLHVNADIQKDQNDTTTLCRSLLAMGGSEATGPGKAAGSAEDGVASVVKACLAKLPQMFDLEAVQRRWPVSYEQSLNTVLVQEMARFNGLLKVMRDSLKAIDLATQGLLIMSAEVEAAFQSISLNRVPAMWAKASYPSLKPLSAYLEDLYKRLKMLQDWDENGPPSIFWLPGFFFVQSFLTAGLQNYARKHKIPIDMVEYDHIMLKIDPSQYPSPPEEGFYVHGLFLEGCQWDEQQLQLQESLPKVLFSAAPCMWLRPKRTENLARFPHYSCPLYRTPERKGVLATTGHSTNFVMFVKLPTEQEPQHWMLRGVAMLTSLAD</sequence>
<evidence type="ECO:0000256" key="1">
    <source>
        <dbReference type="ARBA" id="ARBA00004611"/>
    </source>
</evidence>
<dbReference type="Pfam" id="PF12774">
    <property type="entry name" value="AAA_6"/>
    <property type="match status" value="1"/>
</dbReference>
<dbReference type="FunFam" id="3.40.50.300:FF:001328">
    <property type="entry name" value="Dynein heavy chain 6, axonemal"/>
    <property type="match status" value="1"/>
</dbReference>
<feature type="domain" description="Dynein heavy chain linker" evidence="18">
    <location>
        <begin position="880"/>
        <end position="1172"/>
    </location>
</feature>
<evidence type="ECO:0000256" key="4">
    <source>
        <dbReference type="ARBA" id="ARBA00022701"/>
    </source>
</evidence>
<reference evidence="27 28" key="1">
    <citation type="journal article" date="2024" name="Nat. Commun.">
        <title>Phylogenomics reveals the evolutionary origins of lichenization in chlorophyte algae.</title>
        <authorList>
            <person name="Puginier C."/>
            <person name="Libourel C."/>
            <person name="Otte J."/>
            <person name="Skaloud P."/>
            <person name="Haon M."/>
            <person name="Grisel S."/>
            <person name="Petersen M."/>
            <person name="Berrin J.G."/>
            <person name="Delaux P.M."/>
            <person name="Dal Grande F."/>
            <person name="Keller J."/>
        </authorList>
    </citation>
    <scope>NUCLEOTIDE SEQUENCE [LARGE SCALE GENOMIC DNA]</scope>
    <source>
        <strain evidence="27 28">SAG 2145</strain>
    </source>
</reference>
<evidence type="ECO:0000259" key="25">
    <source>
        <dbReference type="Pfam" id="PF18198"/>
    </source>
</evidence>
<dbReference type="Pfam" id="PF03028">
    <property type="entry name" value="Dynein_heavy"/>
    <property type="match status" value="1"/>
</dbReference>
<name>A0AAW1R3S1_9CHLO</name>
<evidence type="ECO:0000259" key="21">
    <source>
        <dbReference type="Pfam" id="PF12780"/>
    </source>
</evidence>
<dbReference type="GO" id="GO:0030286">
    <property type="term" value="C:dynein complex"/>
    <property type="evidence" value="ECO:0007669"/>
    <property type="project" value="UniProtKB-KW"/>
</dbReference>
<dbReference type="EMBL" id="JALJOS010000016">
    <property type="protein sequence ID" value="KAK9828175.1"/>
    <property type="molecule type" value="Genomic_DNA"/>
</dbReference>
<keyword evidence="7" id="KW-0067">ATP-binding</keyword>
<protein>
    <recommendedName>
        <fullName evidence="29">Dynein heavy chain</fullName>
    </recommendedName>
</protein>
<feature type="compositionally biased region" description="Basic and acidic residues" evidence="16">
    <location>
        <begin position="3411"/>
        <end position="3424"/>
    </location>
</feature>
<dbReference type="InterPro" id="IPR027417">
    <property type="entry name" value="P-loop_NTPase"/>
</dbReference>
<dbReference type="FunFam" id="3.20.180.20:FF:000003">
    <property type="entry name" value="Dynein heavy chain 12, axonemal"/>
    <property type="match status" value="1"/>
</dbReference>
<keyword evidence="5" id="KW-0547">Nucleotide-binding</keyword>
<comment type="subcellular location">
    <subcellularLocation>
        <location evidence="1">Cytoplasm</location>
        <location evidence="1">Cytoskeleton</location>
        <location evidence="1">Flagellum axoneme</location>
    </subcellularLocation>
</comment>
<dbReference type="Pfam" id="PF17857">
    <property type="entry name" value="AAA_lid_1"/>
    <property type="match status" value="1"/>
</dbReference>
<feature type="domain" description="Dynein heavy chain region D6 P-loop" evidence="17">
    <location>
        <begin position="3483"/>
        <end position="3596"/>
    </location>
</feature>
<keyword evidence="12" id="KW-0505">Motor protein</keyword>
<dbReference type="Pfam" id="PF12780">
    <property type="entry name" value="AAA_8"/>
    <property type="match status" value="1"/>
</dbReference>
<dbReference type="PANTHER" id="PTHR45703:SF35">
    <property type="entry name" value="DYNEIN HEAVY CHAIN"/>
    <property type="match status" value="1"/>
</dbReference>
<dbReference type="FunFam" id="1.20.920.20:FF:000006">
    <property type="entry name" value="Dynein, axonemal, heavy chain 6"/>
    <property type="match status" value="1"/>
</dbReference>
<dbReference type="FunFam" id="1.10.8.1220:FF:000001">
    <property type="entry name" value="Dynein axonemal heavy chain 5"/>
    <property type="match status" value="1"/>
</dbReference>
<evidence type="ECO:0000256" key="15">
    <source>
        <dbReference type="SAM" id="Coils"/>
    </source>
</evidence>
<dbReference type="GO" id="GO:0045505">
    <property type="term" value="F:dynein intermediate chain binding"/>
    <property type="evidence" value="ECO:0007669"/>
    <property type="project" value="InterPro"/>
</dbReference>
<evidence type="ECO:0000256" key="12">
    <source>
        <dbReference type="ARBA" id="ARBA00023175"/>
    </source>
</evidence>
<feature type="domain" description="Dynein heavy chain AAA lid" evidence="25">
    <location>
        <begin position="3631"/>
        <end position="3770"/>
    </location>
</feature>
<dbReference type="Gene3D" id="6.10.140.1060">
    <property type="match status" value="1"/>
</dbReference>
<dbReference type="Gene3D" id="3.10.490.20">
    <property type="match status" value="1"/>
</dbReference>
<dbReference type="Gene3D" id="1.20.920.20">
    <property type="match status" value="1"/>
</dbReference>
<evidence type="ECO:0000256" key="16">
    <source>
        <dbReference type="SAM" id="MobiDB-lite"/>
    </source>
</evidence>
<evidence type="ECO:0000259" key="23">
    <source>
        <dbReference type="Pfam" id="PF17852"/>
    </source>
</evidence>
<keyword evidence="28" id="KW-1185">Reference proteome</keyword>
<dbReference type="Gene3D" id="1.10.8.710">
    <property type="match status" value="1"/>
</dbReference>
<dbReference type="InterPro" id="IPR043160">
    <property type="entry name" value="Dynein_C_barrel"/>
</dbReference>
<dbReference type="Gene3D" id="1.10.8.1220">
    <property type="match status" value="1"/>
</dbReference>
<dbReference type="GO" id="GO:0051959">
    <property type="term" value="F:dynein light intermediate chain binding"/>
    <property type="evidence" value="ECO:0007669"/>
    <property type="project" value="InterPro"/>
</dbReference>
<feature type="domain" description="Dynein heavy chain hydrolytic ATP-binding dynein motor region" evidence="19">
    <location>
        <begin position="1312"/>
        <end position="1638"/>
    </location>
</feature>
<evidence type="ECO:0000259" key="20">
    <source>
        <dbReference type="Pfam" id="PF12777"/>
    </source>
</evidence>
<dbReference type="FunFam" id="3.40.50.300:FF:002141">
    <property type="entry name" value="Dynein heavy chain"/>
    <property type="match status" value="1"/>
</dbReference>
<dbReference type="FunFam" id="3.10.490.20:FF:000001">
    <property type="entry name" value="dynein heavy chain 7, axonemal"/>
    <property type="match status" value="1"/>
</dbReference>
<dbReference type="InterPro" id="IPR042219">
    <property type="entry name" value="AAA_lid_11_sf"/>
</dbReference>
<keyword evidence="6" id="KW-0970">Cilium biogenesis/degradation</keyword>
<keyword evidence="10 15" id="KW-0175">Coiled coil</keyword>
<dbReference type="FunFam" id="3.40.50.300:FF:000223">
    <property type="entry name" value="Dynein heavy chain 3, axonemal"/>
    <property type="match status" value="1"/>
</dbReference>
<comment type="similarity">
    <text evidence="2">Belongs to the dynein heavy chain family.</text>
</comment>
<dbReference type="FunFam" id="1.10.8.710:FF:000004">
    <property type="entry name" value="Dynein axonemal heavy chain 6"/>
    <property type="match status" value="1"/>
</dbReference>
<evidence type="ECO:0000256" key="11">
    <source>
        <dbReference type="ARBA" id="ARBA00023069"/>
    </source>
</evidence>
<dbReference type="Pfam" id="PF08393">
    <property type="entry name" value="DHC_N2"/>
    <property type="match status" value="1"/>
</dbReference>
<evidence type="ECO:0000259" key="26">
    <source>
        <dbReference type="Pfam" id="PF18199"/>
    </source>
</evidence>
<dbReference type="Pfam" id="PF18198">
    <property type="entry name" value="AAA_lid_11"/>
    <property type="match status" value="1"/>
</dbReference>
<feature type="domain" description="Dynein heavy chain coiled coil stalk" evidence="20">
    <location>
        <begin position="2644"/>
        <end position="2989"/>
    </location>
</feature>
<dbReference type="FunFam" id="1.10.8.720:FF:000001">
    <property type="entry name" value="dynein heavy chain 7, axonemal"/>
    <property type="match status" value="1"/>
</dbReference>
<dbReference type="Gene3D" id="1.20.58.1120">
    <property type="match status" value="1"/>
</dbReference>
<dbReference type="GO" id="GO:0008569">
    <property type="term" value="F:minus-end-directed microtubule motor activity"/>
    <property type="evidence" value="ECO:0007669"/>
    <property type="project" value="InterPro"/>
</dbReference>
<evidence type="ECO:0000256" key="10">
    <source>
        <dbReference type="ARBA" id="ARBA00023054"/>
    </source>
</evidence>
<keyword evidence="4" id="KW-0493">Microtubule</keyword>
<proteinExistence type="inferred from homology"/>
<dbReference type="GO" id="GO:0005874">
    <property type="term" value="C:microtubule"/>
    <property type="evidence" value="ECO:0007669"/>
    <property type="project" value="UniProtKB-KW"/>
</dbReference>
<dbReference type="Gene3D" id="1.10.472.130">
    <property type="match status" value="1"/>
</dbReference>
<dbReference type="GO" id="GO:0003341">
    <property type="term" value="P:cilium movement"/>
    <property type="evidence" value="ECO:0007669"/>
    <property type="project" value="UniProtKB-ARBA"/>
</dbReference>
<dbReference type="InterPro" id="IPR042222">
    <property type="entry name" value="Dynein_2_N"/>
</dbReference>
<dbReference type="GO" id="GO:0005524">
    <property type="term" value="F:ATP binding"/>
    <property type="evidence" value="ECO:0007669"/>
    <property type="project" value="UniProtKB-KW"/>
</dbReference>
<feature type="coiled-coil region" evidence="15">
    <location>
        <begin position="716"/>
        <end position="783"/>
    </location>
</feature>
<accession>A0AAW1R3S1</accession>
<organism evidence="27 28">
    <name type="scientific">Apatococcus lobatus</name>
    <dbReference type="NCBI Taxonomy" id="904363"/>
    <lineage>
        <taxon>Eukaryota</taxon>
        <taxon>Viridiplantae</taxon>
        <taxon>Chlorophyta</taxon>
        <taxon>core chlorophytes</taxon>
        <taxon>Trebouxiophyceae</taxon>
        <taxon>Chlorellales</taxon>
        <taxon>Chlorellaceae</taxon>
        <taxon>Apatococcus</taxon>
    </lineage>
</organism>
<evidence type="ECO:0000256" key="5">
    <source>
        <dbReference type="ARBA" id="ARBA00022741"/>
    </source>
</evidence>
<evidence type="ECO:0000256" key="14">
    <source>
        <dbReference type="ARBA" id="ARBA00023273"/>
    </source>
</evidence>
<dbReference type="Pfam" id="PF12775">
    <property type="entry name" value="AAA_7"/>
    <property type="match status" value="2"/>
</dbReference>
<dbReference type="InterPro" id="IPR024317">
    <property type="entry name" value="Dynein_heavy_chain_D4_dom"/>
</dbReference>
<evidence type="ECO:0000256" key="9">
    <source>
        <dbReference type="ARBA" id="ARBA00023017"/>
    </source>
</evidence>
<evidence type="ECO:0000259" key="17">
    <source>
        <dbReference type="Pfam" id="PF03028"/>
    </source>
</evidence>
<dbReference type="PANTHER" id="PTHR45703">
    <property type="entry name" value="DYNEIN HEAVY CHAIN"/>
    <property type="match status" value="1"/>
</dbReference>
<evidence type="ECO:0000256" key="2">
    <source>
        <dbReference type="ARBA" id="ARBA00008887"/>
    </source>
</evidence>
<dbReference type="InterPro" id="IPR041466">
    <property type="entry name" value="Dynein_AAA5_ext"/>
</dbReference>
<feature type="coiled-coil region" evidence="15">
    <location>
        <begin position="2887"/>
        <end position="2921"/>
    </location>
</feature>
<evidence type="ECO:0000259" key="22">
    <source>
        <dbReference type="Pfam" id="PF12781"/>
    </source>
</evidence>
<dbReference type="InterPro" id="IPR026983">
    <property type="entry name" value="DHC"/>
</dbReference>
<evidence type="ECO:0000313" key="28">
    <source>
        <dbReference type="Proteomes" id="UP001438707"/>
    </source>
</evidence>
<dbReference type="Pfam" id="PF12781">
    <property type="entry name" value="AAA_9"/>
    <property type="match status" value="1"/>
</dbReference>
<evidence type="ECO:0000256" key="13">
    <source>
        <dbReference type="ARBA" id="ARBA00023212"/>
    </source>
</evidence>
<dbReference type="Gene3D" id="1.20.140.100">
    <property type="entry name" value="Dynein heavy chain, N-terminal domain 2"/>
    <property type="match status" value="1"/>
</dbReference>
<dbReference type="InterPro" id="IPR024743">
    <property type="entry name" value="Dynein_HC_stalk"/>
</dbReference>
<dbReference type="Pfam" id="PF12777">
    <property type="entry name" value="MT"/>
    <property type="match status" value="1"/>
</dbReference>
<dbReference type="InterPro" id="IPR041658">
    <property type="entry name" value="AAA_lid_11"/>
</dbReference>
<evidence type="ECO:0008006" key="29">
    <source>
        <dbReference type="Google" id="ProtNLM"/>
    </source>
</evidence>
<evidence type="ECO:0000256" key="6">
    <source>
        <dbReference type="ARBA" id="ARBA00022794"/>
    </source>
</evidence>
<dbReference type="Pfam" id="PF18199">
    <property type="entry name" value="Dynein_C"/>
    <property type="match status" value="1"/>
</dbReference>
<dbReference type="Gene3D" id="3.40.50.300">
    <property type="entry name" value="P-loop containing nucleotide triphosphate hydrolases"/>
    <property type="match status" value="6"/>
</dbReference>
<feature type="domain" description="Dynein heavy chain 3 AAA+ lid" evidence="24">
    <location>
        <begin position="2201"/>
        <end position="2298"/>
    </location>
</feature>
<keyword evidence="11" id="KW-0969">Cilium</keyword>
<keyword evidence="3" id="KW-0963">Cytoplasm</keyword>
<evidence type="ECO:0000256" key="7">
    <source>
        <dbReference type="ARBA" id="ARBA00022840"/>
    </source>
</evidence>
<dbReference type="InterPro" id="IPR041228">
    <property type="entry name" value="Dynein_C"/>
</dbReference>
<dbReference type="Gene3D" id="3.20.180.20">
    <property type="entry name" value="Dynein heavy chain, N-terminal domain 2"/>
    <property type="match status" value="1"/>
</dbReference>
<feature type="domain" description="Dynein heavy chain C-terminal" evidence="26">
    <location>
        <begin position="3776"/>
        <end position="4081"/>
    </location>
</feature>
<feature type="domain" description="Dynein heavy chain AAA 5 extension" evidence="23">
    <location>
        <begin position="1807"/>
        <end position="1959"/>
    </location>
</feature>
<dbReference type="Pfam" id="PF17852">
    <property type="entry name" value="Dynein_AAA_lid"/>
    <property type="match status" value="1"/>
</dbReference>
<dbReference type="FunFam" id="1.20.1270.280:FF:000001">
    <property type="entry name" value="dynein heavy chain 7, axonemal"/>
    <property type="match status" value="1"/>
</dbReference>
<dbReference type="FunFam" id="1.20.920.30:FF:000009">
    <property type="entry name" value="Dynein heavy chain 9"/>
    <property type="match status" value="1"/>
</dbReference>
<keyword evidence="13" id="KW-0206">Cytoskeleton</keyword>
<evidence type="ECO:0000259" key="18">
    <source>
        <dbReference type="Pfam" id="PF08393"/>
    </source>
</evidence>
<dbReference type="FunFam" id="1.20.58.1120:FF:000001">
    <property type="entry name" value="dynein heavy chain 2, axonemal"/>
    <property type="match status" value="1"/>
</dbReference>
<keyword evidence="8" id="KW-0282">Flagellum</keyword>
<dbReference type="Gene3D" id="1.20.1270.280">
    <property type="match status" value="1"/>
</dbReference>
<dbReference type="GO" id="GO:0060271">
    <property type="term" value="P:cilium assembly"/>
    <property type="evidence" value="ECO:0007669"/>
    <property type="project" value="UniProtKB-ARBA"/>
</dbReference>
<feature type="domain" description="Dynein heavy chain AAA module D4" evidence="21">
    <location>
        <begin position="2373"/>
        <end position="2630"/>
    </location>
</feature>
<evidence type="ECO:0000256" key="8">
    <source>
        <dbReference type="ARBA" id="ARBA00022846"/>
    </source>
</evidence>
<dbReference type="InterPro" id="IPR043157">
    <property type="entry name" value="Dynein_AAA1S"/>
</dbReference>
<dbReference type="InterPro" id="IPR035699">
    <property type="entry name" value="AAA_6"/>
</dbReference>
<dbReference type="FunFam" id="3.40.50.300:FF:000362">
    <property type="entry name" value="Dynein, axonemal, heavy chain 6"/>
    <property type="match status" value="1"/>
</dbReference>
<dbReference type="InterPro" id="IPR013602">
    <property type="entry name" value="Dynein_heavy_linker"/>
</dbReference>
<keyword evidence="9" id="KW-0243">Dynein</keyword>
<evidence type="ECO:0000313" key="27">
    <source>
        <dbReference type="EMBL" id="KAK9828175.1"/>
    </source>
</evidence>
<gene>
    <name evidence="27" type="ORF">WJX74_001955</name>
</gene>
<dbReference type="InterPro" id="IPR041589">
    <property type="entry name" value="DNAH3_AAA_lid_1"/>
</dbReference>
<keyword evidence="14" id="KW-0966">Cell projection</keyword>
<evidence type="ECO:0000256" key="3">
    <source>
        <dbReference type="ARBA" id="ARBA00022490"/>
    </source>
</evidence>
<evidence type="ECO:0000259" key="24">
    <source>
        <dbReference type="Pfam" id="PF17857"/>
    </source>
</evidence>
<dbReference type="Proteomes" id="UP001438707">
    <property type="component" value="Unassembled WGS sequence"/>
</dbReference>
<comment type="caution">
    <text evidence="27">The sequence shown here is derived from an EMBL/GenBank/DDBJ whole genome shotgun (WGS) entry which is preliminary data.</text>
</comment>
<dbReference type="InterPro" id="IPR035706">
    <property type="entry name" value="AAA_9"/>
</dbReference>
<dbReference type="FunFam" id="1.20.140.100:FF:000004">
    <property type="entry name" value="Dynein axonemal heavy chain 6"/>
    <property type="match status" value="1"/>
</dbReference>
<dbReference type="Gene3D" id="1.10.8.720">
    <property type="entry name" value="Region D6 of dynein motor"/>
    <property type="match status" value="1"/>
</dbReference>
<dbReference type="Gene3D" id="1.20.920.30">
    <property type="match status" value="1"/>
</dbReference>
<dbReference type="InterPro" id="IPR004273">
    <property type="entry name" value="Dynein_heavy_D6_P-loop"/>
</dbReference>